<accession>A0A762GQR2</accession>
<feature type="domain" description="Putative exodeoxyribonuclease 8 PDDEXK-like" evidence="2">
    <location>
        <begin position="933"/>
        <end position="1085"/>
    </location>
</feature>
<dbReference type="Pfam" id="PF12684">
    <property type="entry name" value="DUF3799"/>
    <property type="match status" value="1"/>
</dbReference>
<reference evidence="3" key="1">
    <citation type="journal article" date="2018" name="Genome Biol.">
        <title>SKESA: strategic k-mer extension for scrupulous assemblies.</title>
        <authorList>
            <person name="Souvorov A."/>
            <person name="Agarwala R."/>
            <person name="Lipman D.J."/>
        </authorList>
    </citation>
    <scope>NUCLEOTIDE SEQUENCE</scope>
    <source>
        <strain evidence="3">MA.1090600297</strain>
    </source>
</reference>
<dbReference type="InterPro" id="IPR011604">
    <property type="entry name" value="PDDEXK-like_dom_sf"/>
</dbReference>
<dbReference type="EMBL" id="DAAYBQ010000017">
    <property type="protein sequence ID" value="HAG3504792.1"/>
    <property type="molecule type" value="Genomic_DNA"/>
</dbReference>
<evidence type="ECO:0000256" key="1">
    <source>
        <dbReference type="SAM" id="MobiDB-lite"/>
    </source>
</evidence>
<feature type="region of interest" description="Disordered" evidence="1">
    <location>
        <begin position="659"/>
        <end position="681"/>
    </location>
</feature>
<reference evidence="3" key="2">
    <citation type="submission" date="2020-02" db="EMBL/GenBank/DDBJ databases">
        <authorList>
            <consortium name="NCBI Pathogen Detection Project"/>
        </authorList>
    </citation>
    <scope>NUCLEOTIDE SEQUENCE</scope>
    <source>
        <strain evidence="3">MA.1090600297</strain>
    </source>
</reference>
<comment type="caution">
    <text evidence="3">The sequence shown here is derived from an EMBL/GenBank/DDBJ whole genome shotgun (WGS) entry which is preliminary data.</text>
</comment>
<sequence length="1110" mass="122008">MLFSIYGKAKGKSGKKSVFAVIEANNDKRALRDFENLVEDNNLDSENYFKPLITDTPVVDDLPATGVLSETWCDKYVLQDDKKTWLPQGGTANTAAALAATDILATTLTPDEQVIAAYHFNSVYLTPDQMLVIDEAMKADPAGNPASEMAFAVTNYSTQEAIDAELVRGEYPDVETGAYAIRCSLVEDLKKIWPGDKINIVGWRVMRKYALESLRADVAARKGILEKWVDGQPGNDGLENNNPPDTQPPTDGGPTDEGAQFAGGEAHPVVDKFRNTEYPELKTVAALPFRQRLLAEFLSNEYVYHADADLMKRVIAAEMDTDNSYLQNLMLAAENVPEFKEKAREVDLAFISEGIKAIWPVAGKKPDLNLLMVFIRDWWATPHINRGLFVKSWRTGKPCGPMPMKTTDTGTNAGGVETTDRSGDYEHTLDTLDQEIAAALLPMDFDIYSVPGGVIRRCNEVVKSKEQPFKSWSALLRKSAGILDYSRAAIFALIRNARPDLHEFPVEHQEYINRSLTEYQHDKPSAETLAAARHLPGEELQTESGASAAIGSAWEELGGNLDKAINNAPETQAAGQPEFKSVGGGIFSVDGLMSAPAANAELPASNDGEKDDARETVCTGCGAVGGGHCPDCGAVAGDATYAAMEEGLKAELDAVADFPGVNQDAPKPEQTQPEAKQAEPATVPAYFEPGRYEGIPNEVYHGANGISSSMIKDARVSLMYYHGRHVGRTIEREETDALFFGTLVHSLTLEPEKFDDEYVVFPGVPMGAISTSNEMKEIIERFNASMPPLLSADEIKRQIEAYNATLPAPLSLSGNAEETAALYASLAGNFQTIPEGEKQTAGAMRERLKKFNATLPAPLKTSGSRDALLDQLATVDSALVAAERAKPQPYNTSGNKDDLKKIVREINPQVIFADEYSEQWRIANSHRRIVSFTEYTLLREMHAAVYAHPNAGKMLRHPGRATEVSYFGVDEETGLEVRIRPDLEVTIDGVRIALDLKTISTGKIKEAQLRQKLHREIIDRDYHVSAAMYTEVGGFDQFFWIFVNKDKGHHWCAVVEASSDLLSLGLLEYRQTMRRISTALDTGDWSAPITDFTDELTDFDARRLEALRTA</sequence>
<name>A0A762GQR2_SALER</name>
<feature type="region of interest" description="Disordered" evidence="1">
    <location>
        <begin position="230"/>
        <end position="262"/>
    </location>
</feature>
<evidence type="ECO:0000313" key="3">
    <source>
        <dbReference type="EMBL" id="HAG3504792.1"/>
    </source>
</evidence>
<dbReference type="InterPro" id="IPR010584">
    <property type="entry name" value="ExoDNase_VIII"/>
</dbReference>
<dbReference type="Gene3D" id="3.90.320.10">
    <property type="match status" value="1"/>
</dbReference>
<dbReference type="GO" id="GO:0051908">
    <property type="term" value="F:double-stranded DNA 5'-3' DNA exonuclease activity"/>
    <property type="evidence" value="ECO:0007669"/>
    <property type="project" value="InterPro"/>
</dbReference>
<feature type="compositionally biased region" description="Low complexity" evidence="1">
    <location>
        <begin position="239"/>
        <end position="258"/>
    </location>
</feature>
<gene>
    <name evidence="3" type="ORF">G8Z56_003703</name>
</gene>
<dbReference type="AlphaFoldDB" id="A0A762GQR2"/>
<feature type="region of interest" description="Disordered" evidence="1">
    <location>
        <begin position="401"/>
        <end position="423"/>
    </location>
</feature>
<proteinExistence type="predicted"/>
<dbReference type="Pfam" id="PF06630">
    <property type="entry name" value="Exonuc_VIII"/>
    <property type="match status" value="1"/>
</dbReference>
<evidence type="ECO:0000259" key="2">
    <source>
        <dbReference type="Pfam" id="PF12684"/>
    </source>
</evidence>
<protein>
    <submittedName>
        <fullName evidence="3">Exodeoxyribonuclease</fullName>
    </submittedName>
</protein>
<dbReference type="InterPro" id="IPR024432">
    <property type="entry name" value="Put_RecE_PDDEXK-like_dom"/>
</dbReference>
<organism evidence="3">
    <name type="scientific">Salmonella enterica</name>
    <name type="common">Salmonella choleraesuis</name>
    <dbReference type="NCBI Taxonomy" id="28901"/>
    <lineage>
        <taxon>Bacteria</taxon>
        <taxon>Pseudomonadati</taxon>
        <taxon>Pseudomonadota</taxon>
        <taxon>Gammaproteobacteria</taxon>
        <taxon>Enterobacterales</taxon>
        <taxon>Enterobacteriaceae</taxon>
        <taxon>Salmonella</taxon>
    </lineage>
</organism>